<reference evidence="1 4" key="2">
    <citation type="submission" date="2019-10" db="EMBL/GenBank/DDBJ databases">
        <title>Prolixibacter strains distinguished by the presence of nitrate reductase genes were adept at nitrate-dependent anaerobic corrosion of metallic iron and carbon steel.</title>
        <authorList>
            <person name="Iino T."/>
            <person name="Shono N."/>
            <person name="Ito K."/>
            <person name="Nakamura R."/>
            <person name="Sueoka K."/>
            <person name="Harayama S."/>
            <person name="Ohkuma M."/>
        </authorList>
    </citation>
    <scope>NUCLEOTIDE SEQUENCE [LARGE SCALE GENOMIC DNA]</scope>
    <source>
        <strain evidence="1 4">MIC1-1</strain>
    </source>
</reference>
<dbReference type="GO" id="GO:0016787">
    <property type="term" value="F:hydrolase activity"/>
    <property type="evidence" value="ECO:0007669"/>
    <property type="project" value="UniProtKB-KW"/>
</dbReference>
<name>A0A2P8CHU5_9BACT</name>
<evidence type="ECO:0000313" key="4">
    <source>
        <dbReference type="Proteomes" id="UP000396862"/>
    </source>
</evidence>
<comment type="caution">
    <text evidence="2">The sequence shown here is derived from an EMBL/GenBank/DDBJ whole genome shotgun (WGS) entry which is preliminary data.</text>
</comment>
<dbReference type="Proteomes" id="UP000396862">
    <property type="component" value="Unassembled WGS sequence"/>
</dbReference>
<dbReference type="CDD" id="cd02603">
    <property type="entry name" value="HAD_sEH-N_like"/>
    <property type="match status" value="1"/>
</dbReference>
<dbReference type="SFLD" id="SFLDS00003">
    <property type="entry name" value="Haloacid_Dehalogenase"/>
    <property type="match status" value="1"/>
</dbReference>
<dbReference type="SUPFAM" id="SSF56784">
    <property type="entry name" value="HAD-like"/>
    <property type="match status" value="1"/>
</dbReference>
<dbReference type="PANTHER" id="PTHR43611:SF3">
    <property type="entry name" value="FLAVIN MONONUCLEOTIDE HYDROLASE 1, CHLOROPLATIC"/>
    <property type="match status" value="1"/>
</dbReference>
<dbReference type="InterPro" id="IPR036412">
    <property type="entry name" value="HAD-like_sf"/>
</dbReference>
<accession>A0A2P8CHU5</accession>
<dbReference type="EMBL" id="BLAU01000001">
    <property type="protein sequence ID" value="GET20653.1"/>
    <property type="molecule type" value="Genomic_DNA"/>
</dbReference>
<dbReference type="AlphaFoldDB" id="A0A2P8CHU5"/>
<protein>
    <submittedName>
        <fullName evidence="1">Haloacid dehalogenase</fullName>
    </submittedName>
    <submittedName>
        <fullName evidence="2">Putative hydrolase of the HAD superfamily</fullName>
    </submittedName>
</protein>
<keyword evidence="2" id="KW-0378">Hydrolase</keyword>
<dbReference type="InterPro" id="IPR023214">
    <property type="entry name" value="HAD_sf"/>
</dbReference>
<dbReference type="RefSeq" id="WP_106541077.1">
    <property type="nucleotide sequence ID" value="NZ_BLAU01000001.1"/>
</dbReference>
<dbReference type="SFLD" id="SFLDG01129">
    <property type="entry name" value="C1.5:_HAD__Beta-PGM__Phosphata"/>
    <property type="match status" value="1"/>
</dbReference>
<dbReference type="Gene3D" id="3.40.50.1000">
    <property type="entry name" value="HAD superfamily/HAD-like"/>
    <property type="match status" value="1"/>
</dbReference>
<dbReference type="InterPro" id="IPR023198">
    <property type="entry name" value="PGP-like_dom2"/>
</dbReference>
<evidence type="ECO:0000313" key="2">
    <source>
        <dbReference type="EMBL" id="PSK84482.1"/>
    </source>
</evidence>
<sequence>MSTIKNIIFDLGGVILNIAPERTVEAFAALGLENPLGEGGWFYHHDLFYLLEQGTSSPEEFRDNVRRLLHQNIPDSAIDDAWCAMILDIPADRVEYLQSLRGQFRIFLLSNTNEIHRQQYFKDFESAYGFVLSELFEQDYYSHQMGMRKPDPDIFRQVLENHELVPEETLFIDDSEVNIKAASELGIQALHIEPGTLTQALPDFFVK</sequence>
<dbReference type="NCBIfam" id="TIGR01509">
    <property type="entry name" value="HAD-SF-IA-v3"/>
    <property type="match status" value="1"/>
</dbReference>
<organism evidence="2 3">
    <name type="scientific">Prolixibacter denitrificans</name>
    <dbReference type="NCBI Taxonomy" id="1541063"/>
    <lineage>
        <taxon>Bacteria</taxon>
        <taxon>Pseudomonadati</taxon>
        <taxon>Bacteroidota</taxon>
        <taxon>Bacteroidia</taxon>
        <taxon>Marinilabiliales</taxon>
        <taxon>Prolixibacteraceae</taxon>
        <taxon>Prolixibacter</taxon>
    </lineage>
</organism>
<dbReference type="Proteomes" id="UP000240621">
    <property type="component" value="Unassembled WGS sequence"/>
</dbReference>
<dbReference type="Gene3D" id="1.10.150.240">
    <property type="entry name" value="Putative phosphatase, domain 2"/>
    <property type="match status" value="1"/>
</dbReference>
<dbReference type="EMBL" id="PYGC01000002">
    <property type="protein sequence ID" value="PSK84482.1"/>
    <property type="molecule type" value="Genomic_DNA"/>
</dbReference>
<evidence type="ECO:0000313" key="1">
    <source>
        <dbReference type="EMBL" id="GET20653.1"/>
    </source>
</evidence>
<reference evidence="2 3" key="1">
    <citation type="submission" date="2018-03" db="EMBL/GenBank/DDBJ databases">
        <title>Genomic Encyclopedia of Archaeal and Bacterial Type Strains, Phase II (KMG-II): from individual species to whole genera.</title>
        <authorList>
            <person name="Goeker M."/>
        </authorList>
    </citation>
    <scope>NUCLEOTIDE SEQUENCE [LARGE SCALE GENOMIC DNA]</scope>
    <source>
        <strain evidence="2 3">DSM 27267</strain>
    </source>
</reference>
<dbReference type="PRINTS" id="PR00413">
    <property type="entry name" value="HADHALOGNASE"/>
</dbReference>
<dbReference type="OrthoDB" id="9797415at2"/>
<evidence type="ECO:0000313" key="3">
    <source>
        <dbReference type="Proteomes" id="UP000240621"/>
    </source>
</evidence>
<keyword evidence="4" id="KW-1185">Reference proteome</keyword>
<proteinExistence type="predicted"/>
<dbReference type="Pfam" id="PF00702">
    <property type="entry name" value="Hydrolase"/>
    <property type="match status" value="1"/>
</dbReference>
<gene>
    <name evidence="2" type="ORF">CLV93_102270</name>
    <name evidence="1" type="ORF">JCM18694_08990</name>
</gene>
<dbReference type="InterPro" id="IPR006439">
    <property type="entry name" value="HAD-SF_hydro_IA"/>
</dbReference>
<dbReference type="PANTHER" id="PTHR43611">
    <property type="entry name" value="ALPHA-D-GLUCOSE 1-PHOSPHATE PHOSPHATASE"/>
    <property type="match status" value="1"/>
</dbReference>